<dbReference type="EMBL" id="MRZV01000013">
    <property type="protein sequence ID" value="PIK62377.1"/>
    <property type="molecule type" value="Genomic_DNA"/>
</dbReference>
<reference evidence="3 4" key="1">
    <citation type="journal article" date="2017" name="PLoS Biol.">
        <title>The sea cucumber genome provides insights into morphological evolution and visceral regeneration.</title>
        <authorList>
            <person name="Zhang X."/>
            <person name="Sun L."/>
            <person name="Yuan J."/>
            <person name="Sun Y."/>
            <person name="Gao Y."/>
            <person name="Zhang L."/>
            <person name="Li S."/>
            <person name="Dai H."/>
            <person name="Hamel J.F."/>
            <person name="Liu C."/>
            <person name="Yu Y."/>
            <person name="Liu S."/>
            <person name="Lin W."/>
            <person name="Guo K."/>
            <person name="Jin S."/>
            <person name="Xu P."/>
            <person name="Storey K.B."/>
            <person name="Huan P."/>
            <person name="Zhang T."/>
            <person name="Zhou Y."/>
            <person name="Zhang J."/>
            <person name="Lin C."/>
            <person name="Li X."/>
            <person name="Xing L."/>
            <person name="Huo D."/>
            <person name="Sun M."/>
            <person name="Wang L."/>
            <person name="Mercier A."/>
            <person name="Li F."/>
            <person name="Yang H."/>
            <person name="Xiang J."/>
        </authorList>
    </citation>
    <scope>NUCLEOTIDE SEQUENCE [LARGE SCALE GENOMIC DNA]</scope>
    <source>
        <strain evidence="3">Shaxun</strain>
        <tissue evidence="3">Muscle</tissue>
    </source>
</reference>
<proteinExistence type="predicted"/>
<keyword evidence="2" id="KW-0732">Signal</keyword>
<protein>
    <submittedName>
        <fullName evidence="3">Uncharacterized protein</fullName>
    </submittedName>
</protein>
<dbReference type="Proteomes" id="UP000230750">
    <property type="component" value="Unassembled WGS sequence"/>
</dbReference>
<feature type="signal peptide" evidence="2">
    <location>
        <begin position="1"/>
        <end position="20"/>
    </location>
</feature>
<evidence type="ECO:0000256" key="2">
    <source>
        <dbReference type="SAM" id="SignalP"/>
    </source>
</evidence>
<keyword evidence="4" id="KW-1185">Reference proteome</keyword>
<accession>A0A2G8LQ30</accession>
<evidence type="ECO:0000256" key="1">
    <source>
        <dbReference type="SAM" id="MobiDB-lite"/>
    </source>
</evidence>
<name>A0A2G8LQ30_STIJA</name>
<evidence type="ECO:0000313" key="4">
    <source>
        <dbReference type="Proteomes" id="UP000230750"/>
    </source>
</evidence>
<gene>
    <name evidence="3" type="ORF">BSL78_00696</name>
</gene>
<dbReference type="SUPFAM" id="SSF56219">
    <property type="entry name" value="DNase I-like"/>
    <property type="match status" value="1"/>
</dbReference>
<dbReference type="InterPro" id="IPR036691">
    <property type="entry name" value="Endo/exonu/phosph_ase_sf"/>
</dbReference>
<dbReference type="AlphaFoldDB" id="A0A2G8LQ30"/>
<feature type="chain" id="PRO_5013883290" evidence="2">
    <location>
        <begin position="21"/>
        <end position="455"/>
    </location>
</feature>
<feature type="region of interest" description="Disordered" evidence="1">
    <location>
        <begin position="141"/>
        <end position="163"/>
    </location>
</feature>
<dbReference type="OrthoDB" id="416119at2759"/>
<comment type="caution">
    <text evidence="3">The sequence shown here is derived from an EMBL/GenBank/DDBJ whole genome shotgun (WGS) entry which is preliminary data.</text>
</comment>
<evidence type="ECO:0000313" key="3">
    <source>
        <dbReference type="EMBL" id="PIK62377.1"/>
    </source>
</evidence>
<feature type="compositionally biased region" description="Basic residues" evidence="1">
    <location>
        <begin position="143"/>
        <end position="154"/>
    </location>
</feature>
<organism evidence="3 4">
    <name type="scientific">Stichopus japonicus</name>
    <name type="common">Sea cucumber</name>
    <dbReference type="NCBI Taxonomy" id="307972"/>
    <lineage>
        <taxon>Eukaryota</taxon>
        <taxon>Metazoa</taxon>
        <taxon>Echinodermata</taxon>
        <taxon>Eleutherozoa</taxon>
        <taxon>Echinozoa</taxon>
        <taxon>Holothuroidea</taxon>
        <taxon>Aspidochirotacea</taxon>
        <taxon>Aspidochirotida</taxon>
        <taxon>Stichopodidae</taxon>
        <taxon>Apostichopus</taxon>
    </lineage>
</organism>
<dbReference type="Gene3D" id="3.60.10.10">
    <property type="entry name" value="Endonuclease/exonuclease/phosphatase"/>
    <property type="match status" value="1"/>
</dbReference>
<sequence length="455" mass="50691">MALVQLFMLYGLGLLFGTQSNQLGVLSYLYNGIRCVHRPLVSQSITQKHLVGKGITLYSNSSVTFHDRLLIAGDINPNPGPQCDNNNDITRANVSSAIPSASTQTKLPITYSREALLNMNGSHRLPTEVWQNLKDVKLNANRPIRRKKRRRSHNNKTSSVPASATLRSKATFGIMASRRDSKIVKLTFTGEQAVPPVQVFSILKSKGVVVPERFDALQALQGRNTYDLQTPTPCPHRESLHQLPLSTRPVPSPVRRRCRQIRRLCPTATPGTRWSSGLRRLCLTATPGLVIVEPNVVLRHCPLMAHTFSVATLNVNGMRDHRKRSRIFQYCIFCKKHIFWKKMSLYGLMSGVVWLHASFGSSSSCGTVILLSPRQAGCATRVETDHEGRLVCILFKYPQGNISLCNVYAPNRPSARREFFNTLPSFVPGSAHVSWSETLTVSQTRVLTDSGFCVC</sequence>